<gene>
    <name evidence="1" type="ORF">J4P90_09510</name>
</gene>
<dbReference type="InterPro" id="IPR008969">
    <property type="entry name" value="CarboxyPept-like_regulatory"/>
</dbReference>
<organism evidence="1 2">
    <name type="scientific">Bacillus arachidis</name>
    <dbReference type="NCBI Taxonomy" id="2819290"/>
    <lineage>
        <taxon>Bacteria</taxon>
        <taxon>Bacillati</taxon>
        <taxon>Bacillota</taxon>
        <taxon>Bacilli</taxon>
        <taxon>Bacillales</taxon>
        <taxon>Bacillaceae</taxon>
        <taxon>Bacillus</taxon>
    </lineage>
</organism>
<dbReference type="EMBL" id="JAGDQJ010000011">
    <property type="protein sequence ID" value="MBO1625481.1"/>
    <property type="molecule type" value="Genomic_DNA"/>
</dbReference>
<evidence type="ECO:0008006" key="3">
    <source>
        <dbReference type="Google" id="ProtNLM"/>
    </source>
</evidence>
<reference evidence="1 2" key="1">
    <citation type="submission" date="2021-03" db="EMBL/GenBank/DDBJ databases">
        <title>Identification of novel Bacillus strains.</title>
        <authorList>
            <person name="Xiao Z."/>
            <person name="Li Y."/>
            <person name="Shen J."/>
        </authorList>
    </citation>
    <scope>NUCLEOTIDE SEQUENCE [LARGE SCALE GENOMIC DNA]</scope>
    <source>
        <strain evidence="1 2">SY8</strain>
    </source>
</reference>
<accession>A0ABS3NX47</accession>
<evidence type="ECO:0000313" key="2">
    <source>
        <dbReference type="Proteomes" id="UP000677611"/>
    </source>
</evidence>
<dbReference type="RefSeq" id="WP_026590876.1">
    <property type="nucleotide sequence ID" value="NZ_JAGDQJ010000011.1"/>
</dbReference>
<protein>
    <recommendedName>
        <fullName evidence="3">Carboxypeptidase regulatory-like domain-containing protein</fullName>
    </recommendedName>
</protein>
<keyword evidence="2" id="KW-1185">Reference proteome</keyword>
<name>A0ABS3NX47_9BACI</name>
<sequence length="115" mass="12771">MKKNVIVLLICMVVGIGAIAIVIYNKKSEQCIAVAIQIKSVVVDHNNMPLANVKVYEGSITNKERAISNSQGEFDFYSGVCGKITLQLVTPDGESYTQKYDRENVPKLIQLENEH</sequence>
<dbReference type="Proteomes" id="UP000677611">
    <property type="component" value="Unassembled WGS sequence"/>
</dbReference>
<comment type="caution">
    <text evidence="1">The sequence shown here is derived from an EMBL/GenBank/DDBJ whole genome shotgun (WGS) entry which is preliminary data.</text>
</comment>
<evidence type="ECO:0000313" key="1">
    <source>
        <dbReference type="EMBL" id="MBO1625481.1"/>
    </source>
</evidence>
<proteinExistence type="predicted"/>
<dbReference type="SUPFAM" id="SSF49464">
    <property type="entry name" value="Carboxypeptidase regulatory domain-like"/>
    <property type="match status" value="1"/>
</dbReference>